<keyword evidence="6" id="KW-1185">Reference proteome</keyword>
<dbReference type="Pfam" id="PF14661">
    <property type="entry name" value="HAUS6_N"/>
    <property type="match status" value="1"/>
</dbReference>
<evidence type="ECO:0000256" key="2">
    <source>
        <dbReference type="SAM" id="MobiDB-lite"/>
    </source>
</evidence>
<evidence type="ECO:0000256" key="3">
    <source>
        <dbReference type="SAM" id="SignalP"/>
    </source>
</evidence>
<feature type="region of interest" description="Disordered" evidence="2">
    <location>
        <begin position="726"/>
        <end position="775"/>
    </location>
</feature>
<keyword evidence="3" id="KW-0732">Signal</keyword>
<evidence type="ECO:0000313" key="6">
    <source>
        <dbReference type="Proteomes" id="UP000736164"/>
    </source>
</evidence>
<dbReference type="PANTHER" id="PTHR16151:SF2">
    <property type="entry name" value="HAUS AUGMIN-LIKE COMPLEX SUBUNIT 6"/>
    <property type="match status" value="1"/>
</dbReference>
<organism evidence="5 6">
    <name type="scientific">Atractosteus spatula</name>
    <name type="common">Alligator gar</name>
    <name type="synonym">Lepisosteus spatula</name>
    <dbReference type="NCBI Taxonomy" id="7917"/>
    <lineage>
        <taxon>Eukaryota</taxon>
        <taxon>Metazoa</taxon>
        <taxon>Chordata</taxon>
        <taxon>Craniata</taxon>
        <taxon>Vertebrata</taxon>
        <taxon>Euteleostomi</taxon>
        <taxon>Actinopterygii</taxon>
        <taxon>Neopterygii</taxon>
        <taxon>Holostei</taxon>
        <taxon>Semionotiformes</taxon>
        <taxon>Lepisosteidae</taxon>
        <taxon>Atractosteus</taxon>
    </lineage>
</organism>
<feature type="domain" description="HAUS augmin-like complex subunit 6 N-terminal" evidence="4">
    <location>
        <begin position="12"/>
        <end position="236"/>
    </location>
</feature>
<protein>
    <submittedName>
        <fullName evidence="5">HAUS6 protein</fullName>
    </submittedName>
</protein>
<feature type="chain" id="PRO_5035199299" evidence="3">
    <location>
        <begin position="29"/>
        <end position="790"/>
    </location>
</feature>
<feature type="non-terminal residue" evidence="5">
    <location>
        <position position="790"/>
    </location>
</feature>
<sequence length="790" mass="89564">MSSPRKNDAKYLWWSLLALGFQPETAVAATGRTLRHISLGEHMFDKPNKDAFYIVTYYLFEKLNPAHTNKVFRSCWPVLDRKTDAEFRKITYDWLRDISVEHGNAFPKVVASLFLSPGGFKFINLMLHFSKHVMLQDMKKFSRDNSWVPEGAVSKAQSVETARKRFQLVKNRFQRTLVGQDRTIQEYYSRAQSLVKSIRELRAENAKYDDLLKQNKGEHERILQTEKIKKVQSLWADLNKVLSVLEEEQKVVECVVKGNVDQYALDGAEISLKIPRLLLEQVEDSVNASRVGNVYEAGQINVLRLLELLNVALKLLREEFRLAGSSTVDLDVQAVEGKVTLQKRTLETLKMMRKKISKEDIPELKTKIREIETDWEKKWEDYLKQKPLMLLVNEEPALDLLSPMEPLSFEPASESICKSSVFSRYPAKLSGIGRSFLLQETLPVVTITVCTQATRENAGTYLHISSIYFTQTASVSNINCIISKIGVAWFTNGHKNVCVASCRTIPCFPHKVPSSAYTKWPFTKTTRFLILTTTEALLNCKYISDVKSSWRRAVEEGEAEKARLSEKFAEVDVKPVLTLPVDEEPAPRPEEPFQNSYPVRVNGGPSENTGAEHLICLSMMEEKDSLHSTISWKSMQPTDAQDSSDIIQFGIAHETMPEILDVESFQSSIDFESEDQTFDSSNIEDGEAEELVLPGLVSDIQEPLVDLRNIRSRFEKIRQAYKEVSFTGSEKGEGEPVSSWSAGGDSNPGDKETDGVFSLDLDSLESPTPRSKDKQWSLPKLITFSPLDEL</sequence>
<dbReference type="GO" id="GO:0051225">
    <property type="term" value="P:spindle assembly"/>
    <property type="evidence" value="ECO:0007669"/>
    <property type="project" value="InterPro"/>
</dbReference>
<feature type="region of interest" description="Disordered" evidence="2">
    <location>
        <begin position="581"/>
        <end position="601"/>
    </location>
</feature>
<evidence type="ECO:0000256" key="1">
    <source>
        <dbReference type="SAM" id="Coils"/>
    </source>
</evidence>
<feature type="non-terminal residue" evidence="5">
    <location>
        <position position="1"/>
    </location>
</feature>
<feature type="signal peptide" evidence="3">
    <location>
        <begin position="1"/>
        <end position="28"/>
    </location>
</feature>
<dbReference type="PANTHER" id="PTHR16151">
    <property type="entry name" value="HAUS AUGMIN-LIKE COMPLEX SUBUNIT 6"/>
    <property type="match status" value="1"/>
</dbReference>
<gene>
    <name evidence="5" type="primary">Haus6</name>
    <name evidence="5" type="ORF">GTO95_0007454</name>
</gene>
<evidence type="ECO:0000259" key="4">
    <source>
        <dbReference type="Pfam" id="PF14661"/>
    </source>
</evidence>
<dbReference type="GO" id="GO:0008017">
    <property type="term" value="F:microtubule binding"/>
    <property type="evidence" value="ECO:0007669"/>
    <property type="project" value="TreeGrafter"/>
</dbReference>
<evidence type="ECO:0000313" key="5">
    <source>
        <dbReference type="EMBL" id="MBN3317018.1"/>
    </source>
</evidence>
<dbReference type="GO" id="GO:0070652">
    <property type="term" value="C:HAUS complex"/>
    <property type="evidence" value="ECO:0007669"/>
    <property type="project" value="InterPro"/>
</dbReference>
<dbReference type="Proteomes" id="UP000736164">
    <property type="component" value="Unassembled WGS sequence"/>
</dbReference>
<name>A0A8J7TAS4_ATRSP</name>
<accession>A0A8J7TAS4</accession>
<comment type="caution">
    <text evidence="5">The sequence shown here is derived from an EMBL/GenBank/DDBJ whole genome shotgun (WGS) entry which is preliminary data.</text>
</comment>
<dbReference type="EMBL" id="JAAWVO010033693">
    <property type="protein sequence ID" value="MBN3317018.1"/>
    <property type="molecule type" value="Genomic_DNA"/>
</dbReference>
<dbReference type="InterPro" id="IPR028163">
    <property type="entry name" value="HAUS_6_N"/>
</dbReference>
<dbReference type="InterPro" id="IPR026797">
    <property type="entry name" value="HAUS_6"/>
</dbReference>
<keyword evidence="1" id="KW-0175">Coiled coil</keyword>
<feature type="coiled-coil region" evidence="1">
    <location>
        <begin position="184"/>
        <end position="218"/>
    </location>
</feature>
<dbReference type="AlphaFoldDB" id="A0A8J7TAS4"/>
<reference evidence="5" key="1">
    <citation type="journal article" date="2021" name="Cell">
        <title>Tracing the genetic footprints of vertebrate landing in non-teleost ray-finned fishes.</title>
        <authorList>
            <person name="Bi X."/>
            <person name="Wang K."/>
            <person name="Yang L."/>
            <person name="Pan H."/>
            <person name="Jiang H."/>
            <person name="Wei Q."/>
            <person name="Fang M."/>
            <person name="Yu H."/>
            <person name="Zhu C."/>
            <person name="Cai Y."/>
            <person name="He Y."/>
            <person name="Gan X."/>
            <person name="Zeng H."/>
            <person name="Yu D."/>
            <person name="Zhu Y."/>
            <person name="Jiang H."/>
            <person name="Qiu Q."/>
            <person name="Yang H."/>
            <person name="Zhang Y.E."/>
            <person name="Wang W."/>
            <person name="Zhu M."/>
            <person name="He S."/>
            <person name="Zhang G."/>
        </authorList>
    </citation>
    <scope>NUCLEOTIDE SEQUENCE</scope>
    <source>
        <strain evidence="5">Allg_001</strain>
    </source>
</reference>
<dbReference type="GO" id="GO:1990498">
    <property type="term" value="C:mitotic spindle microtubule"/>
    <property type="evidence" value="ECO:0007669"/>
    <property type="project" value="TreeGrafter"/>
</dbReference>
<proteinExistence type="predicted"/>